<gene>
    <name evidence="2" type="ORF">P280DRAFT_513884</name>
</gene>
<sequence>MRASTLLTAATTAAVASARLVGISTPATLVASQPYTITLLTENYIQSVADVAVAWGYSTPANAYPRSLGSSTSSSYLGPDKSNQVENVTVQATAPADLASLGDKAVLSVSLWSLYGASGGPAVNTWNVTVNVGDKVEGEVTSQEGLSGTA</sequence>
<protein>
    <submittedName>
        <fullName evidence="2">Uncharacterized protein</fullName>
    </submittedName>
</protein>
<name>A0A6A6SDZ1_9PLEO</name>
<proteinExistence type="predicted"/>
<keyword evidence="3" id="KW-1185">Reference proteome</keyword>
<feature type="signal peptide" evidence="1">
    <location>
        <begin position="1"/>
        <end position="18"/>
    </location>
</feature>
<accession>A0A6A6SDZ1</accession>
<evidence type="ECO:0000313" key="2">
    <source>
        <dbReference type="EMBL" id="KAF2644404.1"/>
    </source>
</evidence>
<dbReference type="AlphaFoldDB" id="A0A6A6SDZ1"/>
<dbReference type="EMBL" id="MU006778">
    <property type="protein sequence ID" value="KAF2644404.1"/>
    <property type="molecule type" value="Genomic_DNA"/>
</dbReference>
<organism evidence="2 3">
    <name type="scientific">Massarina eburnea CBS 473.64</name>
    <dbReference type="NCBI Taxonomy" id="1395130"/>
    <lineage>
        <taxon>Eukaryota</taxon>
        <taxon>Fungi</taxon>
        <taxon>Dikarya</taxon>
        <taxon>Ascomycota</taxon>
        <taxon>Pezizomycotina</taxon>
        <taxon>Dothideomycetes</taxon>
        <taxon>Pleosporomycetidae</taxon>
        <taxon>Pleosporales</taxon>
        <taxon>Massarineae</taxon>
        <taxon>Massarinaceae</taxon>
        <taxon>Massarina</taxon>
    </lineage>
</organism>
<keyword evidence="1" id="KW-0732">Signal</keyword>
<evidence type="ECO:0000313" key="3">
    <source>
        <dbReference type="Proteomes" id="UP000799753"/>
    </source>
</evidence>
<evidence type="ECO:0000256" key="1">
    <source>
        <dbReference type="SAM" id="SignalP"/>
    </source>
</evidence>
<dbReference type="Proteomes" id="UP000799753">
    <property type="component" value="Unassembled WGS sequence"/>
</dbReference>
<dbReference type="Pfam" id="PF19271">
    <property type="entry name" value="Nis1"/>
    <property type="match status" value="1"/>
</dbReference>
<dbReference type="InterPro" id="IPR045469">
    <property type="entry name" value="Nis1"/>
</dbReference>
<dbReference type="OrthoDB" id="3913322at2759"/>
<feature type="chain" id="PRO_5025591918" evidence="1">
    <location>
        <begin position="19"/>
        <end position="150"/>
    </location>
</feature>
<reference evidence="2" key="1">
    <citation type="journal article" date="2020" name="Stud. Mycol.">
        <title>101 Dothideomycetes genomes: a test case for predicting lifestyles and emergence of pathogens.</title>
        <authorList>
            <person name="Haridas S."/>
            <person name="Albert R."/>
            <person name="Binder M."/>
            <person name="Bloem J."/>
            <person name="Labutti K."/>
            <person name="Salamov A."/>
            <person name="Andreopoulos B."/>
            <person name="Baker S."/>
            <person name="Barry K."/>
            <person name="Bills G."/>
            <person name="Bluhm B."/>
            <person name="Cannon C."/>
            <person name="Castanera R."/>
            <person name="Culley D."/>
            <person name="Daum C."/>
            <person name="Ezra D."/>
            <person name="Gonzalez J."/>
            <person name="Henrissat B."/>
            <person name="Kuo A."/>
            <person name="Liang C."/>
            <person name="Lipzen A."/>
            <person name="Lutzoni F."/>
            <person name="Magnuson J."/>
            <person name="Mondo S."/>
            <person name="Nolan M."/>
            <person name="Ohm R."/>
            <person name="Pangilinan J."/>
            <person name="Park H.-J."/>
            <person name="Ramirez L."/>
            <person name="Alfaro M."/>
            <person name="Sun H."/>
            <person name="Tritt A."/>
            <person name="Yoshinaga Y."/>
            <person name="Zwiers L.-H."/>
            <person name="Turgeon B."/>
            <person name="Goodwin S."/>
            <person name="Spatafora J."/>
            <person name="Crous P."/>
            <person name="Grigoriev I."/>
        </authorList>
    </citation>
    <scope>NUCLEOTIDE SEQUENCE</scope>
    <source>
        <strain evidence="2">CBS 473.64</strain>
    </source>
</reference>